<dbReference type="FunFam" id="3.30.160.60:FF:000446">
    <property type="entry name" value="Zinc finger protein"/>
    <property type="match status" value="1"/>
</dbReference>
<dbReference type="GO" id="GO:0005634">
    <property type="term" value="C:nucleus"/>
    <property type="evidence" value="ECO:0007669"/>
    <property type="project" value="UniProtKB-SubCell"/>
</dbReference>
<evidence type="ECO:0000256" key="7">
    <source>
        <dbReference type="ARBA" id="ARBA00023163"/>
    </source>
</evidence>
<feature type="binding site" evidence="10">
    <location>
        <position position="10"/>
    </location>
    <ligand>
        <name>Zn(2+)</name>
        <dbReference type="ChEBI" id="CHEBI:29105"/>
    </ligand>
</feature>
<feature type="binding site" evidence="10">
    <location>
        <position position="57"/>
    </location>
    <ligand>
        <name>Zn(2+)</name>
        <dbReference type="ChEBI" id="CHEBI:29105"/>
    </ligand>
</feature>
<dbReference type="GO" id="GO:0032502">
    <property type="term" value="P:developmental process"/>
    <property type="evidence" value="ECO:0007669"/>
    <property type="project" value="UniProtKB-ARBA"/>
</dbReference>
<gene>
    <name evidence="13" type="ORF">ABMA28_014772</name>
</gene>
<feature type="binding site" evidence="10">
    <location>
        <position position="54"/>
    </location>
    <ligand>
        <name>Zn(2+)</name>
        <dbReference type="ChEBI" id="CHEBI:29105"/>
    </ligand>
</feature>
<keyword evidence="8" id="KW-0539">Nucleus</keyword>
<feature type="domain" description="C2H2-type" evidence="11">
    <location>
        <begin position="403"/>
        <end position="426"/>
    </location>
</feature>
<dbReference type="FunFam" id="3.30.160.60:FF:000202">
    <property type="entry name" value="Zinc finger protein 574"/>
    <property type="match status" value="1"/>
</dbReference>
<dbReference type="Pfam" id="PF13912">
    <property type="entry name" value="zf-C2H2_6"/>
    <property type="match status" value="1"/>
</dbReference>
<dbReference type="AlphaFoldDB" id="A0ABD0TC72"/>
<keyword evidence="7" id="KW-0804">Transcription</keyword>
<dbReference type="Pfam" id="PF07776">
    <property type="entry name" value="zf-AD"/>
    <property type="match status" value="1"/>
</dbReference>
<keyword evidence="4 9" id="KW-0863">Zinc-finger</keyword>
<dbReference type="PANTHER" id="PTHR24399">
    <property type="entry name" value="ZINC FINGER AND BTB DOMAIN-CONTAINING"/>
    <property type="match status" value="1"/>
</dbReference>
<evidence type="ECO:0000256" key="3">
    <source>
        <dbReference type="ARBA" id="ARBA00022737"/>
    </source>
</evidence>
<evidence type="ECO:0000259" key="11">
    <source>
        <dbReference type="PROSITE" id="PS50157"/>
    </source>
</evidence>
<evidence type="ECO:0000256" key="10">
    <source>
        <dbReference type="PROSITE-ProRule" id="PRU01263"/>
    </source>
</evidence>
<comment type="subcellular location">
    <subcellularLocation>
        <location evidence="1">Nucleus</location>
    </subcellularLocation>
</comment>
<dbReference type="InterPro" id="IPR036236">
    <property type="entry name" value="Znf_C2H2_sf"/>
</dbReference>
<dbReference type="Gene3D" id="3.30.160.60">
    <property type="entry name" value="Classic Zinc Finger"/>
    <property type="match status" value="7"/>
</dbReference>
<dbReference type="SUPFAM" id="SSF57716">
    <property type="entry name" value="Glucocorticoid receptor-like (DNA-binding domain)"/>
    <property type="match status" value="1"/>
</dbReference>
<evidence type="ECO:0000259" key="12">
    <source>
        <dbReference type="PROSITE" id="PS51915"/>
    </source>
</evidence>
<dbReference type="SMART" id="SM00868">
    <property type="entry name" value="zf-AD"/>
    <property type="match status" value="1"/>
</dbReference>
<comment type="caution">
    <text evidence="13">The sequence shown here is derived from an EMBL/GenBank/DDBJ whole genome shotgun (WGS) entry which is preliminary data.</text>
</comment>
<dbReference type="Pfam" id="PF00096">
    <property type="entry name" value="zf-C2H2"/>
    <property type="match status" value="3"/>
</dbReference>
<dbReference type="InterPro" id="IPR013087">
    <property type="entry name" value="Znf_C2H2_type"/>
</dbReference>
<evidence type="ECO:0000256" key="1">
    <source>
        <dbReference type="ARBA" id="ARBA00004123"/>
    </source>
</evidence>
<dbReference type="Gene3D" id="3.40.1800.20">
    <property type="match status" value="1"/>
</dbReference>
<name>A0ABD0TC72_LOXSC</name>
<evidence type="ECO:0000313" key="13">
    <source>
        <dbReference type="EMBL" id="KAL0840992.1"/>
    </source>
</evidence>
<keyword evidence="2 10" id="KW-0479">Metal-binding</keyword>
<dbReference type="GO" id="GO:0008270">
    <property type="term" value="F:zinc ion binding"/>
    <property type="evidence" value="ECO:0007669"/>
    <property type="project" value="UniProtKB-UniRule"/>
</dbReference>
<dbReference type="PROSITE" id="PS50157">
    <property type="entry name" value="ZINC_FINGER_C2H2_2"/>
    <property type="match status" value="7"/>
</dbReference>
<dbReference type="EMBL" id="JBEDNZ010000006">
    <property type="protein sequence ID" value="KAL0840992.1"/>
    <property type="molecule type" value="Genomic_DNA"/>
</dbReference>
<feature type="domain" description="C2H2-type" evidence="11">
    <location>
        <begin position="207"/>
        <end position="235"/>
    </location>
</feature>
<evidence type="ECO:0000256" key="8">
    <source>
        <dbReference type="ARBA" id="ARBA00023242"/>
    </source>
</evidence>
<feature type="domain" description="C2H2-type" evidence="11">
    <location>
        <begin position="375"/>
        <end position="402"/>
    </location>
</feature>
<reference evidence="13 14" key="1">
    <citation type="submission" date="2024-06" db="EMBL/GenBank/DDBJ databases">
        <title>A chromosome-level genome assembly of beet webworm, Loxostege sticticalis.</title>
        <authorList>
            <person name="Zhang Y."/>
        </authorList>
    </citation>
    <scope>NUCLEOTIDE SEQUENCE [LARGE SCALE GENOMIC DNA]</scope>
    <source>
        <strain evidence="13">AQ028</strain>
        <tissue evidence="13">Male pupae</tissue>
    </source>
</reference>
<evidence type="ECO:0000313" key="14">
    <source>
        <dbReference type="Proteomes" id="UP001549921"/>
    </source>
</evidence>
<evidence type="ECO:0000256" key="9">
    <source>
        <dbReference type="PROSITE-ProRule" id="PRU00042"/>
    </source>
</evidence>
<evidence type="ECO:0000256" key="2">
    <source>
        <dbReference type="ARBA" id="ARBA00022723"/>
    </source>
</evidence>
<dbReference type="FunFam" id="3.30.160.60:FF:000624">
    <property type="entry name" value="zinc finger protein 697"/>
    <property type="match status" value="1"/>
</dbReference>
<keyword evidence="6" id="KW-0805">Transcription regulation</keyword>
<dbReference type="SMART" id="SM00355">
    <property type="entry name" value="ZnF_C2H2"/>
    <property type="match status" value="9"/>
</dbReference>
<proteinExistence type="predicted"/>
<protein>
    <submittedName>
        <fullName evidence="13">Uncharacterized protein</fullName>
    </submittedName>
</protein>
<evidence type="ECO:0000256" key="5">
    <source>
        <dbReference type="ARBA" id="ARBA00022833"/>
    </source>
</evidence>
<sequence>MKNLPGCRICLSTKASKDISNLKSQDSDKTGFDILLFCLSIQVETDSKVTTKLCIKCFRKIIAFFDFKLLALKSDAYLKDLESNGRVKSETLVDKDLKHEELISESSVSEIPVVDIKLEPTNNEEVGDILSESDDELLSDVRRIKYEFIPEEIETETNGHLKKSEEKTEQGEKPKTQLQVCKECGKRVKDLRNHMQRHKPKVVAKRVPCPLCDKTFASYHSKSKHIKRIHLGVKSTCPTCNKEVKNVKLHILRVHTPSQLRYECAACGRRFVSASVRDTHMLTHTKDRPHACDQCDKRFRQLVNLVQHKQQIHDRKETHLCQYCSKSFFTAKYLQRHLRSHSSDRPYKCKQCDKAFKTSKVLKNHIYTHSRERTFRCTVCDMGFVHPGYLRAHMLTHTREKQFPCKYCGVNFHRSDHRKRHQYTAHEKLLSS</sequence>
<accession>A0ABD0TC72</accession>
<feature type="domain" description="ZAD" evidence="12">
    <location>
        <begin position="5"/>
        <end position="81"/>
    </location>
</feature>
<feature type="domain" description="C2H2-type" evidence="11">
    <location>
        <begin position="290"/>
        <end position="318"/>
    </location>
</feature>
<dbReference type="SUPFAM" id="SSF57667">
    <property type="entry name" value="beta-beta-alpha zinc fingers"/>
    <property type="match status" value="3"/>
</dbReference>
<keyword evidence="5 10" id="KW-0862">Zinc</keyword>
<feature type="domain" description="C2H2-type" evidence="11">
    <location>
        <begin position="347"/>
        <end position="374"/>
    </location>
</feature>
<dbReference type="Proteomes" id="UP001549921">
    <property type="component" value="Unassembled WGS sequence"/>
</dbReference>
<feature type="domain" description="C2H2-type" evidence="11">
    <location>
        <begin position="319"/>
        <end position="346"/>
    </location>
</feature>
<dbReference type="InterPro" id="IPR012934">
    <property type="entry name" value="Znf_AD"/>
</dbReference>
<feature type="domain" description="C2H2-type" evidence="11">
    <location>
        <begin position="262"/>
        <end position="289"/>
    </location>
</feature>
<evidence type="ECO:0000256" key="6">
    <source>
        <dbReference type="ARBA" id="ARBA00023015"/>
    </source>
</evidence>
<dbReference type="PROSITE" id="PS00028">
    <property type="entry name" value="ZINC_FINGER_C2H2_1"/>
    <property type="match status" value="7"/>
</dbReference>
<dbReference type="PROSITE" id="PS51915">
    <property type="entry name" value="ZAD"/>
    <property type="match status" value="1"/>
</dbReference>
<organism evidence="13 14">
    <name type="scientific">Loxostege sticticalis</name>
    <name type="common">Beet webworm moth</name>
    <dbReference type="NCBI Taxonomy" id="481309"/>
    <lineage>
        <taxon>Eukaryota</taxon>
        <taxon>Metazoa</taxon>
        <taxon>Ecdysozoa</taxon>
        <taxon>Arthropoda</taxon>
        <taxon>Hexapoda</taxon>
        <taxon>Insecta</taxon>
        <taxon>Pterygota</taxon>
        <taxon>Neoptera</taxon>
        <taxon>Endopterygota</taxon>
        <taxon>Lepidoptera</taxon>
        <taxon>Glossata</taxon>
        <taxon>Ditrysia</taxon>
        <taxon>Pyraloidea</taxon>
        <taxon>Crambidae</taxon>
        <taxon>Pyraustinae</taxon>
        <taxon>Loxostege</taxon>
    </lineage>
</organism>
<evidence type="ECO:0000256" key="4">
    <source>
        <dbReference type="ARBA" id="ARBA00022771"/>
    </source>
</evidence>
<feature type="binding site" evidence="10">
    <location>
        <position position="7"/>
    </location>
    <ligand>
        <name>Zn(2+)</name>
        <dbReference type="ChEBI" id="CHEBI:29105"/>
    </ligand>
</feature>
<keyword evidence="3" id="KW-0677">Repeat</keyword>
<dbReference type="PANTHER" id="PTHR24399:SF23">
    <property type="entry name" value="C2H2-TYPE DOMAIN-CONTAINING PROTEIN"/>
    <property type="match status" value="1"/>
</dbReference>